<proteinExistence type="predicted"/>
<reference evidence="13" key="1">
    <citation type="submission" date="2025-08" db="UniProtKB">
        <authorList>
            <consortium name="RefSeq"/>
        </authorList>
    </citation>
    <scope>IDENTIFICATION</scope>
</reference>
<evidence type="ECO:0000256" key="4">
    <source>
        <dbReference type="ARBA" id="ARBA00023121"/>
    </source>
</evidence>
<feature type="domain" description="SH3" evidence="10">
    <location>
        <begin position="691"/>
        <end position="754"/>
    </location>
</feature>
<evidence type="ECO:0000259" key="10">
    <source>
        <dbReference type="PROSITE" id="PS50002"/>
    </source>
</evidence>
<dbReference type="PROSITE" id="PS51741">
    <property type="entry name" value="F_BAR"/>
    <property type="match status" value="1"/>
</dbReference>
<feature type="region of interest" description="Disordered" evidence="9">
    <location>
        <begin position="480"/>
        <end position="520"/>
    </location>
</feature>
<dbReference type="InterPro" id="IPR027267">
    <property type="entry name" value="AH/BAR_dom_sf"/>
</dbReference>
<feature type="domain" description="SH3" evidence="10">
    <location>
        <begin position="536"/>
        <end position="597"/>
    </location>
</feature>
<dbReference type="Proteomes" id="UP000694888">
    <property type="component" value="Unplaced"/>
</dbReference>
<evidence type="ECO:0000313" key="13">
    <source>
        <dbReference type="RefSeq" id="XP_012939475.2"/>
    </source>
</evidence>
<dbReference type="PANTHER" id="PTHR15735">
    <property type="entry name" value="FCH AND DOUBLE SH3 DOMAINS PROTEIN"/>
    <property type="match status" value="1"/>
</dbReference>
<dbReference type="Gene3D" id="2.70.170.10">
    <property type="entry name" value="Neurotransmitter-gated ion-channel ligand-binding domain"/>
    <property type="match status" value="1"/>
</dbReference>
<feature type="compositionally biased region" description="Low complexity" evidence="9">
    <location>
        <begin position="628"/>
        <end position="641"/>
    </location>
</feature>
<feature type="compositionally biased region" description="Polar residues" evidence="9">
    <location>
        <begin position="488"/>
        <end position="503"/>
    </location>
</feature>
<feature type="domain" description="F-BAR" evidence="11">
    <location>
        <begin position="118"/>
        <end position="325"/>
    </location>
</feature>
<evidence type="ECO:0000313" key="12">
    <source>
        <dbReference type="Proteomes" id="UP000694888"/>
    </source>
</evidence>
<feature type="compositionally biased region" description="Polar residues" evidence="9">
    <location>
        <begin position="404"/>
        <end position="415"/>
    </location>
</feature>
<keyword evidence="6" id="KW-0966">Cell projection</keyword>
<dbReference type="InterPro" id="IPR036028">
    <property type="entry name" value="SH3-like_dom_sf"/>
</dbReference>
<evidence type="ECO:0000256" key="7">
    <source>
        <dbReference type="PROSITE-ProRule" id="PRU00192"/>
    </source>
</evidence>
<feature type="compositionally biased region" description="Polar residues" evidence="9">
    <location>
        <begin position="642"/>
        <end position="663"/>
    </location>
</feature>
<dbReference type="Pfam" id="PF00018">
    <property type="entry name" value="SH3_1"/>
    <property type="match status" value="2"/>
</dbReference>
<keyword evidence="8" id="KW-0175">Coiled coil</keyword>
<dbReference type="Gene3D" id="2.30.30.40">
    <property type="entry name" value="SH3 Domains"/>
    <property type="match status" value="2"/>
</dbReference>
<evidence type="ECO:0000256" key="5">
    <source>
        <dbReference type="ARBA" id="ARBA00023136"/>
    </source>
</evidence>
<dbReference type="InterPro" id="IPR031160">
    <property type="entry name" value="F_BAR_dom"/>
</dbReference>
<dbReference type="InterPro" id="IPR018000">
    <property type="entry name" value="Neurotransmitter_ion_chnl_CS"/>
</dbReference>
<feature type="region of interest" description="Disordered" evidence="9">
    <location>
        <begin position="628"/>
        <end position="663"/>
    </location>
</feature>
<evidence type="ECO:0000256" key="8">
    <source>
        <dbReference type="PROSITE-ProRule" id="PRU01077"/>
    </source>
</evidence>
<name>A0ABM1A2F7_APLCA</name>
<dbReference type="GeneID" id="101849298"/>
<evidence type="ECO:0000256" key="2">
    <source>
        <dbReference type="ARBA" id="ARBA00004370"/>
    </source>
</evidence>
<feature type="compositionally biased region" description="Pro residues" evidence="9">
    <location>
        <begin position="783"/>
        <end position="792"/>
    </location>
</feature>
<dbReference type="SUPFAM" id="SSF63712">
    <property type="entry name" value="Nicotinic receptor ligand binding domain-like"/>
    <property type="match status" value="1"/>
</dbReference>
<evidence type="ECO:0000259" key="11">
    <source>
        <dbReference type="PROSITE" id="PS51741"/>
    </source>
</evidence>
<sequence>METSSVSGTRHGVANEVDADSQRHGPICVEAVTCSTRFGSASTDMTKYPFHLRDLFCLDGAESKLGNDMDAYRINVYSTGRVTSLLPVVIKSMCKLNVLMFPFDTQVCFDLNTLRLGEGRTVCTVWRSVLEESDRLARARLQAAEVYAEKAAEPLKPTKAAKVQCFKKVMPQLSTIQTEVAQCVMDLVKAQKLYTTEGGVAYEARQKSTEAEDKLKRKSTGIFQSLASLQKSCAKLRSRTEASEVKETSARNEYLLCLAAANAHHMRYYSTDMPDILKTLDCDIYEKIQEALTVAGQTAADLAEAESSSFQTIAVEAAKICRQFSHQCYLFQNPVFTNLVQYQFEPTNGDTCNKVSSDHGAGPELEKEARKWCTKIAKETRAIRDYYRQMTVIHSMRSGDRVSESGSQESASTTDPEVKLEELRHNIRKAETSKLKAEARLEALRSGGDPRYDDLIPRLMEIFMNVDEWMSQAQMESLVAEESGLARTPSQLSLRTESSGGQSTDDHEPTYTHYDDDDDFIDDTFNTTGGTRSGRVYPIYCKALYDFEASNYDEMSIKAEEELELIADGDGDGWVKAKNSLGQEGYIPETYVDLGGLSDEPAPLGVEAMNAINDTVTETTATTIAATATAPAPPAAKSATPDLQSPTSVDLQQDTTSSYSSGDLEVQQTTEVMTGEEPQIPVTVVTSAESTETSWARALYDYEAQTEEELSFLEGAFIKVLRKDDNGVDDGFWEGECNGRSGVFPSLVVEEIVDLSTPQDPLSPGGPDFSIPPPVHVTLPTPDAEPPPPPPMANGEDFKVFRNLYTSPGEDSTTPTADQSEC</sequence>
<evidence type="ECO:0000256" key="6">
    <source>
        <dbReference type="ARBA" id="ARBA00023273"/>
    </source>
</evidence>
<protein>
    <submittedName>
        <fullName evidence="13">F-BAR and double SH3 domains protein 2</fullName>
    </submittedName>
</protein>
<comment type="subcellular location">
    <subcellularLocation>
        <location evidence="1">Cell projection</location>
    </subcellularLocation>
    <subcellularLocation>
        <location evidence="2">Membrane</location>
    </subcellularLocation>
</comment>
<keyword evidence="12" id="KW-1185">Reference proteome</keyword>
<dbReference type="PANTHER" id="PTHR15735:SF21">
    <property type="entry name" value="PROTEIN NERVOUS WRECK"/>
    <property type="match status" value="1"/>
</dbReference>
<keyword evidence="3 7" id="KW-0728">SH3 domain</keyword>
<feature type="region of interest" description="Disordered" evidence="9">
    <location>
        <begin position="757"/>
        <end position="797"/>
    </location>
</feature>
<feature type="region of interest" description="Disordered" evidence="9">
    <location>
        <begin position="397"/>
        <end position="418"/>
    </location>
</feature>
<evidence type="ECO:0000256" key="3">
    <source>
        <dbReference type="ARBA" id="ARBA00022443"/>
    </source>
</evidence>
<accession>A0ABM1A2F7</accession>
<dbReference type="InterPro" id="IPR036734">
    <property type="entry name" value="Neur_chan_lig-bd_sf"/>
</dbReference>
<dbReference type="InterPro" id="IPR035460">
    <property type="entry name" value="FCHSD_SH3_1"/>
</dbReference>
<dbReference type="PROSITE" id="PS50002">
    <property type="entry name" value="SH3"/>
    <property type="match status" value="2"/>
</dbReference>
<evidence type="ECO:0000256" key="9">
    <source>
        <dbReference type="SAM" id="MobiDB-lite"/>
    </source>
</evidence>
<dbReference type="SMART" id="SM00326">
    <property type="entry name" value="SH3"/>
    <property type="match status" value="2"/>
</dbReference>
<feature type="compositionally biased region" description="Basic and acidic residues" evidence="9">
    <location>
        <begin position="504"/>
        <end position="514"/>
    </location>
</feature>
<dbReference type="SUPFAM" id="SSF103657">
    <property type="entry name" value="BAR/IMD domain-like"/>
    <property type="match status" value="1"/>
</dbReference>
<dbReference type="PRINTS" id="PR00452">
    <property type="entry name" value="SH3DOMAIN"/>
</dbReference>
<dbReference type="InterPro" id="IPR006202">
    <property type="entry name" value="Neur_chan_lig-bd"/>
</dbReference>
<dbReference type="CDD" id="cd11762">
    <property type="entry name" value="SH3_FCHSD_2"/>
    <property type="match status" value="1"/>
</dbReference>
<dbReference type="InterPro" id="IPR001452">
    <property type="entry name" value="SH3_domain"/>
</dbReference>
<dbReference type="Pfam" id="PF02931">
    <property type="entry name" value="Neur_chan_LBD"/>
    <property type="match status" value="1"/>
</dbReference>
<dbReference type="PROSITE" id="PS00236">
    <property type="entry name" value="NEUROTR_ION_CHANNEL"/>
    <property type="match status" value="1"/>
</dbReference>
<keyword evidence="4" id="KW-0446">Lipid-binding</keyword>
<dbReference type="SUPFAM" id="SSF50044">
    <property type="entry name" value="SH3-domain"/>
    <property type="match status" value="2"/>
</dbReference>
<evidence type="ECO:0000256" key="1">
    <source>
        <dbReference type="ARBA" id="ARBA00004316"/>
    </source>
</evidence>
<dbReference type="RefSeq" id="XP_012939475.2">
    <property type="nucleotide sequence ID" value="XM_013084021.2"/>
</dbReference>
<organism evidence="12 13">
    <name type="scientific">Aplysia californica</name>
    <name type="common">California sea hare</name>
    <dbReference type="NCBI Taxonomy" id="6500"/>
    <lineage>
        <taxon>Eukaryota</taxon>
        <taxon>Metazoa</taxon>
        <taxon>Spiralia</taxon>
        <taxon>Lophotrochozoa</taxon>
        <taxon>Mollusca</taxon>
        <taxon>Gastropoda</taxon>
        <taxon>Heterobranchia</taxon>
        <taxon>Euthyneura</taxon>
        <taxon>Tectipleura</taxon>
        <taxon>Aplysiida</taxon>
        <taxon>Aplysioidea</taxon>
        <taxon>Aplysiidae</taxon>
        <taxon>Aplysia</taxon>
    </lineage>
</organism>
<dbReference type="Gene3D" id="1.20.1270.60">
    <property type="entry name" value="Arfaptin homology (AH) domain/BAR domain"/>
    <property type="match status" value="1"/>
</dbReference>
<gene>
    <name evidence="13" type="primary">LOC101849298</name>
</gene>
<keyword evidence="5" id="KW-0472">Membrane</keyword>
<dbReference type="CDD" id="cd11761">
    <property type="entry name" value="SH3_FCHSD_1"/>
    <property type="match status" value="1"/>
</dbReference>